<dbReference type="OrthoDB" id="3149405at2759"/>
<dbReference type="InParanoid" id="A0A1Y2FVT9"/>
<evidence type="ECO:0000313" key="2">
    <source>
        <dbReference type="EMBL" id="ORY88143.1"/>
    </source>
</evidence>
<protein>
    <recommendedName>
        <fullName evidence="4">MYND-type domain-containing protein</fullName>
    </recommendedName>
</protein>
<evidence type="ECO:0000256" key="1">
    <source>
        <dbReference type="SAM" id="MobiDB-lite"/>
    </source>
</evidence>
<keyword evidence="3" id="KW-1185">Reference proteome</keyword>
<dbReference type="Gene3D" id="6.10.140.2220">
    <property type="match status" value="1"/>
</dbReference>
<dbReference type="AlphaFoldDB" id="A0A1Y2FVT9"/>
<gene>
    <name evidence="2" type="ORF">BCR35DRAFT_330349</name>
</gene>
<dbReference type="EMBL" id="MCGR01000012">
    <property type="protein sequence ID" value="ORY88143.1"/>
    <property type="molecule type" value="Genomic_DNA"/>
</dbReference>
<feature type="compositionally biased region" description="Low complexity" evidence="1">
    <location>
        <begin position="11"/>
        <end position="22"/>
    </location>
</feature>
<evidence type="ECO:0008006" key="4">
    <source>
        <dbReference type="Google" id="ProtNLM"/>
    </source>
</evidence>
<accession>A0A1Y2FVT9</accession>
<dbReference type="Gene3D" id="2.170.270.10">
    <property type="entry name" value="SET domain"/>
    <property type="match status" value="1"/>
</dbReference>
<feature type="region of interest" description="Disordered" evidence="1">
    <location>
        <begin position="1"/>
        <end position="30"/>
    </location>
</feature>
<comment type="caution">
    <text evidence="2">The sequence shown here is derived from an EMBL/GenBank/DDBJ whole genome shotgun (WGS) entry which is preliminary data.</text>
</comment>
<proteinExistence type="predicted"/>
<dbReference type="InterPro" id="IPR046341">
    <property type="entry name" value="SET_dom_sf"/>
</dbReference>
<reference evidence="2 3" key="1">
    <citation type="submission" date="2016-07" db="EMBL/GenBank/DDBJ databases">
        <title>Pervasive Adenine N6-methylation of Active Genes in Fungi.</title>
        <authorList>
            <consortium name="DOE Joint Genome Institute"/>
            <person name="Mondo S.J."/>
            <person name="Dannebaum R.O."/>
            <person name="Kuo R.C."/>
            <person name="Labutti K."/>
            <person name="Haridas S."/>
            <person name="Kuo A."/>
            <person name="Salamov A."/>
            <person name="Ahrendt S.R."/>
            <person name="Lipzen A."/>
            <person name="Sullivan W."/>
            <person name="Andreopoulos W.B."/>
            <person name="Clum A."/>
            <person name="Lindquist E."/>
            <person name="Daum C."/>
            <person name="Ramamoorthy G.K."/>
            <person name="Gryganskyi A."/>
            <person name="Culley D."/>
            <person name="Magnuson J.K."/>
            <person name="James T.Y."/>
            <person name="O'Malley M.A."/>
            <person name="Stajich J.E."/>
            <person name="Spatafora J.W."/>
            <person name="Visel A."/>
            <person name="Grigoriev I.V."/>
        </authorList>
    </citation>
    <scope>NUCLEOTIDE SEQUENCE [LARGE SCALE GENOMIC DNA]</scope>
    <source>
        <strain evidence="2 3">62-1032</strain>
    </source>
</reference>
<organism evidence="2 3">
    <name type="scientific">Leucosporidium creatinivorum</name>
    <dbReference type="NCBI Taxonomy" id="106004"/>
    <lineage>
        <taxon>Eukaryota</taxon>
        <taxon>Fungi</taxon>
        <taxon>Dikarya</taxon>
        <taxon>Basidiomycota</taxon>
        <taxon>Pucciniomycotina</taxon>
        <taxon>Microbotryomycetes</taxon>
        <taxon>Leucosporidiales</taxon>
        <taxon>Leucosporidium</taxon>
    </lineage>
</organism>
<evidence type="ECO:0000313" key="3">
    <source>
        <dbReference type="Proteomes" id="UP000193467"/>
    </source>
</evidence>
<dbReference type="Proteomes" id="UP000193467">
    <property type="component" value="Unassembled WGS sequence"/>
</dbReference>
<dbReference type="SUPFAM" id="SSF144232">
    <property type="entry name" value="HIT/MYND zinc finger-like"/>
    <property type="match status" value="1"/>
</dbReference>
<feature type="compositionally biased region" description="Basic residues" evidence="1">
    <location>
        <begin position="1"/>
        <end position="10"/>
    </location>
</feature>
<sequence length="611" mass="68437">MARRQKRSTAHKSSSSKFSSSPTPSPAPRLACTLWPKLSTSSAQPSTRLEDFDGDLRAWNAAWEQELADTYSDQTRPFITGKRLVDSQVGLEHLDESAHACRQRGQQHLKAMGGLFSDLVRSTDFEEKYARPWEEASVERREEIVLQALHHEAVDMREAVRILAPEIALKDFTEGDGNGLFRLIDKNLVSADNEEFAIVSHPQLDRLYGFARSADDDQLPLSRGVRAFMEEVLLLRHSLLLNVLYDTLSLLSGEKLSSRGPLGNTAREVSDLRNCPGFVASSLGLGDKNIVDIPVLNLVQERCSASFCDKTATKDRGKLMYCGTCQGVGRWVPYCSAECQKSDRKLGDHKKTCGKRLSDVNPVPLFSSSELASSSSTVNRHLRRQLDALALNPNAIWHTFDGNRVYPTTFGSLAGSTELPESVEQLKAHHLANRKLSIEQKDPLAIGIIALAVTEGFKSTELELKWHRSEEEIKAARQERARLLSVTKGQLQREFELTEDGLDETMALALRDMPEWAKDDHRDTLEQAQRKASEQDSLDRGRYQDVHPFFKFAPGTSEGEKSIHYLIINSMLKPELHDPNVDEATQERAWKKVLQASGAFENEDAGIEEQD</sequence>
<name>A0A1Y2FVT9_9BASI</name>